<feature type="compositionally biased region" description="Polar residues" evidence="1">
    <location>
        <begin position="13"/>
        <end position="22"/>
    </location>
</feature>
<protein>
    <submittedName>
        <fullName evidence="2">Uncharacterized protein</fullName>
    </submittedName>
</protein>
<reference evidence="2 3" key="1">
    <citation type="submission" date="2019-09" db="EMBL/GenBank/DDBJ databases">
        <title>A chromosome-level genome assembly of the Chinese tupelo Nyssa sinensis.</title>
        <authorList>
            <person name="Yang X."/>
            <person name="Kang M."/>
            <person name="Yang Y."/>
            <person name="Xiong H."/>
            <person name="Wang M."/>
            <person name="Zhang Z."/>
            <person name="Wang Z."/>
            <person name="Wu H."/>
            <person name="Ma T."/>
            <person name="Liu J."/>
            <person name="Xi Z."/>
        </authorList>
    </citation>
    <scope>NUCLEOTIDE SEQUENCE [LARGE SCALE GENOMIC DNA]</scope>
    <source>
        <strain evidence="2">J267</strain>
        <tissue evidence="2">Leaf</tissue>
    </source>
</reference>
<evidence type="ECO:0000256" key="1">
    <source>
        <dbReference type="SAM" id="MobiDB-lite"/>
    </source>
</evidence>
<keyword evidence="3" id="KW-1185">Reference proteome</keyword>
<dbReference type="Proteomes" id="UP000325577">
    <property type="component" value="Linkage Group LG17"/>
</dbReference>
<organism evidence="2 3">
    <name type="scientific">Nyssa sinensis</name>
    <dbReference type="NCBI Taxonomy" id="561372"/>
    <lineage>
        <taxon>Eukaryota</taxon>
        <taxon>Viridiplantae</taxon>
        <taxon>Streptophyta</taxon>
        <taxon>Embryophyta</taxon>
        <taxon>Tracheophyta</taxon>
        <taxon>Spermatophyta</taxon>
        <taxon>Magnoliopsida</taxon>
        <taxon>eudicotyledons</taxon>
        <taxon>Gunneridae</taxon>
        <taxon>Pentapetalae</taxon>
        <taxon>asterids</taxon>
        <taxon>Cornales</taxon>
        <taxon>Nyssaceae</taxon>
        <taxon>Nyssa</taxon>
    </lineage>
</organism>
<gene>
    <name evidence="2" type="ORF">F0562_030829</name>
</gene>
<feature type="region of interest" description="Disordered" evidence="1">
    <location>
        <begin position="1"/>
        <end position="42"/>
    </location>
</feature>
<dbReference type="AlphaFoldDB" id="A0A5J5B409"/>
<evidence type="ECO:0000313" key="3">
    <source>
        <dbReference type="Proteomes" id="UP000325577"/>
    </source>
</evidence>
<evidence type="ECO:0000313" key="2">
    <source>
        <dbReference type="EMBL" id="KAA8535851.1"/>
    </source>
</evidence>
<name>A0A5J5B409_9ASTE</name>
<proteinExistence type="predicted"/>
<sequence>MVEAPQKLIEASQEPTIAPSQTSSSHHKSSSSSSEESSSERRARFRSLIDIYEKKRSNEEYIKKEEEEEEAMGTIVEVLEDMELEVDVERAQVVMEEINFHMLQNEENDDNDEEDEVAPITIEKDSIREMLNALIATTFGTTVSAEKSLTTK</sequence>
<dbReference type="EMBL" id="CM018040">
    <property type="protein sequence ID" value="KAA8535851.1"/>
    <property type="molecule type" value="Genomic_DNA"/>
</dbReference>
<accession>A0A5J5B409</accession>